<evidence type="ECO:0000256" key="1">
    <source>
        <dbReference type="SAM" id="MobiDB-lite"/>
    </source>
</evidence>
<reference evidence="2" key="1">
    <citation type="journal article" date="2022" name="bioRxiv">
        <title>Sequencing and chromosome-scale assembly of the giantPleurodeles waltlgenome.</title>
        <authorList>
            <person name="Brown T."/>
            <person name="Elewa A."/>
            <person name="Iarovenko S."/>
            <person name="Subramanian E."/>
            <person name="Araus A.J."/>
            <person name="Petzold A."/>
            <person name="Susuki M."/>
            <person name="Suzuki K.-i.T."/>
            <person name="Hayashi T."/>
            <person name="Toyoda A."/>
            <person name="Oliveira C."/>
            <person name="Osipova E."/>
            <person name="Leigh N.D."/>
            <person name="Simon A."/>
            <person name="Yun M.H."/>
        </authorList>
    </citation>
    <scope>NUCLEOTIDE SEQUENCE</scope>
    <source>
        <strain evidence="2">20211129_DDA</strain>
        <tissue evidence="2">Liver</tissue>
    </source>
</reference>
<dbReference type="AlphaFoldDB" id="A0AAV7NYL5"/>
<organism evidence="2 3">
    <name type="scientific">Pleurodeles waltl</name>
    <name type="common">Iberian ribbed newt</name>
    <dbReference type="NCBI Taxonomy" id="8319"/>
    <lineage>
        <taxon>Eukaryota</taxon>
        <taxon>Metazoa</taxon>
        <taxon>Chordata</taxon>
        <taxon>Craniata</taxon>
        <taxon>Vertebrata</taxon>
        <taxon>Euteleostomi</taxon>
        <taxon>Amphibia</taxon>
        <taxon>Batrachia</taxon>
        <taxon>Caudata</taxon>
        <taxon>Salamandroidea</taxon>
        <taxon>Salamandridae</taxon>
        <taxon>Pleurodelinae</taxon>
        <taxon>Pleurodeles</taxon>
    </lineage>
</organism>
<name>A0AAV7NYL5_PLEWA</name>
<keyword evidence="3" id="KW-1185">Reference proteome</keyword>
<sequence>MVCQLIANERAPESPQQDGCSIVQLCQSGLKIRQVSCHPPMSLTEKQSNDIGVLLASSGPATTERSAPRALDQNAQTRPVGRGAATKTP</sequence>
<dbReference type="EMBL" id="JANPWB010000012">
    <property type="protein sequence ID" value="KAJ1120127.1"/>
    <property type="molecule type" value="Genomic_DNA"/>
</dbReference>
<evidence type="ECO:0000313" key="3">
    <source>
        <dbReference type="Proteomes" id="UP001066276"/>
    </source>
</evidence>
<dbReference type="Proteomes" id="UP001066276">
    <property type="component" value="Chromosome 8"/>
</dbReference>
<protein>
    <submittedName>
        <fullName evidence="2">Uncharacterized protein</fullName>
    </submittedName>
</protein>
<proteinExistence type="predicted"/>
<accession>A0AAV7NYL5</accession>
<gene>
    <name evidence="2" type="ORF">NDU88_008302</name>
</gene>
<feature type="region of interest" description="Disordered" evidence="1">
    <location>
        <begin position="57"/>
        <end position="89"/>
    </location>
</feature>
<comment type="caution">
    <text evidence="2">The sequence shown here is derived from an EMBL/GenBank/DDBJ whole genome shotgun (WGS) entry which is preliminary data.</text>
</comment>
<evidence type="ECO:0000313" key="2">
    <source>
        <dbReference type="EMBL" id="KAJ1120127.1"/>
    </source>
</evidence>